<sequence>MVATDERTDLAAKREFAELLKATLAVYGKDSSKAVIRLYWNAVGSFDIGLIRQALSQWITDPDQGRYAPKPADIIRNIQRLTGRPSWVSANEAWAIALPAQDEANTLIWTAEIAQAWRVAEPIFSDGDRVGARMAFIAAYDRLVATAQSSGVLPQWTLRDIYPRPSACHRQRWTEENGMECWQKFRHLPGYCWIRKNNGKRRNGTNGRNDEHKQTRN</sequence>
<protein>
    <submittedName>
        <fullName evidence="1">Uncharacterized protein</fullName>
    </submittedName>
</protein>
<proteinExistence type="predicted"/>
<gene>
    <name evidence="1" type="ORF">GMX10_18920</name>
</gene>
<organism evidence="1 2">
    <name type="scientific">Pectobacterium parvum</name>
    <dbReference type="NCBI Taxonomy" id="2778550"/>
    <lineage>
        <taxon>Bacteria</taxon>
        <taxon>Pseudomonadati</taxon>
        <taxon>Pseudomonadota</taxon>
        <taxon>Gammaproteobacteria</taxon>
        <taxon>Enterobacterales</taxon>
        <taxon>Pectobacteriaceae</taxon>
        <taxon>Pectobacterium</taxon>
    </lineage>
</organism>
<evidence type="ECO:0000313" key="2">
    <source>
        <dbReference type="Proteomes" id="UP000464054"/>
    </source>
</evidence>
<name>A0AAP9IL74_9GAMM</name>
<dbReference type="Proteomes" id="UP000464054">
    <property type="component" value="Chromosome"/>
</dbReference>
<accession>A0AAP9IL74</accession>
<evidence type="ECO:0000313" key="1">
    <source>
        <dbReference type="EMBL" id="QHQ25869.1"/>
    </source>
</evidence>
<reference evidence="2" key="1">
    <citation type="submission" date="2019-11" db="EMBL/GenBank/DDBJ databases">
        <authorList>
            <person name="Jee S."/>
        </authorList>
    </citation>
    <scope>NUCLEOTIDE SEQUENCE [LARGE SCALE GENOMIC DNA]</scope>
    <source>
        <strain evidence="2">PZ1</strain>
    </source>
</reference>
<dbReference type="RefSeq" id="WP_161547035.1">
    <property type="nucleotide sequence ID" value="NZ_CP046377.1"/>
</dbReference>
<dbReference type="AlphaFoldDB" id="A0AAP9IL74"/>
<dbReference type="EMBL" id="CP046377">
    <property type="protein sequence ID" value="QHQ25869.1"/>
    <property type="molecule type" value="Genomic_DNA"/>
</dbReference>